<dbReference type="EMBL" id="CP003017">
    <property type="protein sequence ID" value="AEN89324.1"/>
    <property type="molecule type" value="Genomic_DNA"/>
</dbReference>
<dbReference type="AlphaFoldDB" id="A0A8D3X1H0"/>
<sequence length="51" mass="6358">MKNFGEYFNEFTEILKLFIESVLLMCYSSNIRDKYLVKIEDYNREVKRWQL</sequence>
<reference evidence="1 2" key="1">
    <citation type="journal article" date="2011" name="J. Bacteriol.">
        <title>Complete genome sequence of the industrial strain Bacillus megaterium WSH-002.</title>
        <authorList>
            <person name="Liu L."/>
            <person name="Li Y."/>
            <person name="Zhang J."/>
            <person name="Zou W."/>
            <person name="Zhou Z."/>
            <person name="Liu J."/>
            <person name="Li X."/>
            <person name="Wang L."/>
            <person name="Chen J."/>
        </authorList>
    </citation>
    <scope>NUCLEOTIDE SEQUENCE [LARGE SCALE GENOMIC DNA]</scope>
    <source>
        <strain evidence="1 2">WSH-002</strain>
    </source>
</reference>
<evidence type="ECO:0000313" key="2">
    <source>
        <dbReference type="Proteomes" id="UP000001283"/>
    </source>
</evidence>
<dbReference type="KEGG" id="bmh:BMWSH_2442"/>
<proteinExistence type="predicted"/>
<dbReference type="Proteomes" id="UP000001283">
    <property type="component" value="Chromosome"/>
</dbReference>
<organism evidence="1 2">
    <name type="scientific">Priestia megaterium (strain WSH-002)</name>
    <name type="common">Bacillus megaterium</name>
    <dbReference type="NCBI Taxonomy" id="1006007"/>
    <lineage>
        <taxon>Bacteria</taxon>
        <taxon>Bacillati</taxon>
        <taxon>Bacillota</taxon>
        <taxon>Bacilli</taxon>
        <taxon>Bacillales</taxon>
        <taxon>Bacillaceae</taxon>
        <taxon>Priestia</taxon>
    </lineage>
</organism>
<accession>A0A8D3X1H0</accession>
<evidence type="ECO:0000313" key="1">
    <source>
        <dbReference type="EMBL" id="AEN89324.1"/>
    </source>
</evidence>
<gene>
    <name evidence="1" type="ORF">BMWSH_2442</name>
</gene>
<name>A0A8D3X1H0_PRIMW</name>
<protein>
    <submittedName>
        <fullName evidence="1">Uncharacterized protein</fullName>
    </submittedName>
</protein>